<dbReference type="PROSITE" id="PS00485">
    <property type="entry name" value="A_DEAMINASE"/>
    <property type="match status" value="1"/>
</dbReference>
<evidence type="ECO:0000256" key="4">
    <source>
        <dbReference type="ARBA" id="ARBA00012775"/>
    </source>
</evidence>
<dbReference type="GO" id="GO:0003876">
    <property type="term" value="F:AMP deaminase activity"/>
    <property type="evidence" value="ECO:0007669"/>
    <property type="project" value="UniProtKB-EC"/>
</dbReference>
<keyword evidence="5 8" id="KW-0479">Metal-binding</keyword>
<dbReference type="PIRSF" id="PIRSF001251">
    <property type="entry name" value="AMP_deaminase_met"/>
    <property type="match status" value="1"/>
</dbReference>
<reference evidence="10" key="1">
    <citation type="submission" date="2023-10" db="EMBL/GenBank/DDBJ databases">
        <title>Genome assembly of Pristionchus species.</title>
        <authorList>
            <person name="Yoshida K."/>
            <person name="Sommer R.J."/>
        </authorList>
    </citation>
    <scope>NUCLEOTIDE SEQUENCE</scope>
    <source>
        <strain evidence="10">RS0144</strain>
    </source>
</reference>
<dbReference type="PANTHER" id="PTHR11359">
    <property type="entry name" value="AMP DEAMINASE"/>
    <property type="match status" value="1"/>
</dbReference>
<accession>A0AAV5UCN3</accession>
<evidence type="ECO:0000256" key="9">
    <source>
        <dbReference type="SAM" id="MobiDB-lite"/>
    </source>
</evidence>
<comment type="caution">
    <text evidence="10">The sequence shown here is derived from an EMBL/GenBank/DDBJ whole genome shotgun (WGS) entry which is preliminary data.</text>
</comment>
<dbReference type="AlphaFoldDB" id="A0AAV5UCN3"/>
<evidence type="ECO:0000256" key="3">
    <source>
        <dbReference type="ARBA" id="ARBA00006676"/>
    </source>
</evidence>
<dbReference type="Pfam" id="PF19326">
    <property type="entry name" value="AMP_deaminase"/>
    <property type="match status" value="2"/>
</dbReference>
<dbReference type="GO" id="GO:0046872">
    <property type="term" value="F:metal ion binding"/>
    <property type="evidence" value="ECO:0007669"/>
    <property type="project" value="UniProtKB-KW"/>
</dbReference>
<gene>
    <name evidence="10" type="ORF">PENTCL1PPCAC_26266</name>
</gene>
<dbReference type="Gene3D" id="3.20.20.140">
    <property type="entry name" value="Metal-dependent hydrolases"/>
    <property type="match status" value="2"/>
</dbReference>
<comment type="cofactor">
    <cofactor evidence="1 8">
        <name>Zn(2+)</name>
        <dbReference type="ChEBI" id="CHEBI:29105"/>
    </cofactor>
</comment>
<name>A0AAV5UCN3_9BILA</name>
<evidence type="ECO:0000256" key="1">
    <source>
        <dbReference type="ARBA" id="ARBA00001947"/>
    </source>
</evidence>
<evidence type="ECO:0000256" key="2">
    <source>
        <dbReference type="ARBA" id="ARBA00004955"/>
    </source>
</evidence>
<evidence type="ECO:0000256" key="7">
    <source>
        <dbReference type="ARBA" id="ARBA00022833"/>
    </source>
</evidence>
<dbReference type="InterPro" id="IPR006650">
    <property type="entry name" value="A/AMP_deam_AS"/>
</dbReference>
<dbReference type="InterPro" id="IPR006329">
    <property type="entry name" value="AMPD"/>
</dbReference>
<keyword evidence="11" id="KW-1185">Reference proteome</keyword>
<dbReference type="FunFam" id="3.20.20.140:FF:000035">
    <property type="entry name" value="Probable amp deaminase"/>
    <property type="match status" value="1"/>
</dbReference>
<organism evidence="10 11">
    <name type="scientific">Pristionchus entomophagus</name>
    <dbReference type="NCBI Taxonomy" id="358040"/>
    <lineage>
        <taxon>Eukaryota</taxon>
        <taxon>Metazoa</taxon>
        <taxon>Ecdysozoa</taxon>
        <taxon>Nematoda</taxon>
        <taxon>Chromadorea</taxon>
        <taxon>Rhabditida</taxon>
        <taxon>Rhabditina</taxon>
        <taxon>Diplogasteromorpha</taxon>
        <taxon>Diplogasteroidea</taxon>
        <taxon>Neodiplogasteridae</taxon>
        <taxon>Pristionchus</taxon>
    </lineage>
</organism>
<protein>
    <recommendedName>
        <fullName evidence="4 8">AMP deaminase</fullName>
        <ecNumber evidence="4 8">3.5.4.6</ecNumber>
    </recommendedName>
</protein>
<dbReference type="CDD" id="cd01319">
    <property type="entry name" value="AMPD"/>
    <property type="match status" value="1"/>
</dbReference>
<dbReference type="EMBL" id="BTSX01000006">
    <property type="protein sequence ID" value="GMT04092.1"/>
    <property type="molecule type" value="Genomic_DNA"/>
</dbReference>
<evidence type="ECO:0000313" key="11">
    <source>
        <dbReference type="Proteomes" id="UP001432027"/>
    </source>
</evidence>
<dbReference type="NCBIfam" id="TIGR01429">
    <property type="entry name" value="AMP_deaminase"/>
    <property type="match status" value="1"/>
</dbReference>
<dbReference type="Proteomes" id="UP001432027">
    <property type="component" value="Unassembled WGS sequence"/>
</dbReference>
<comment type="pathway">
    <text evidence="2">Purine metabolism; IMP biosynthesis via salvage pathway; IMP from AMP: step 1/1.</text>
</comment>
<dbReference type="SUPFAM" id="SSF51556">
    <property type="entry name" value="Metallo-dependent hydrolases"/>
    <property type="match status" value="1"/>
</dbReference>
<dbReference type="PANTHER" id="PTHR11359:SF0">
    <property type="entry name" value="AMP DEAMINASE"/>
    <property type="match status" value="1"/>
</dbReference>
<feature type="region of interest" description="Disordered" evidence="9">
    <location>
        <begin position="383"/>
        <end position="402"/>
    </location>
</feature>
<dbReference type="GO" id="GO:0046033">
    <property type="term" value="P:AMP metabolic process"/>
    <property type="evidence" value="ECO:0007669"/>
    <property type="project" value="TreeGrafter"/>
</dbReference>
<dbReference type="GO" id="GO:0005829">
    <property type="term" value="C:cytosol"/>
    <property type="evidence" value="ECO:0007669"/>
    <property type="project" value="TreeGrafter"/>
</dbReference>
<feature type="region of interest" description="Disordered" evidence="9">
    <location>
        <begin position="208"/>
        <end position="230"/>
    </location>
</feature>
<keyword evidence="6 8" id="KW-0378">Hydrolase</keyword>
<dbReference type="InterPro" id="IPR032466">
    <property type="entry name" value="Metal_Hydrolase"/>
</dbReference>
<feature type="region of interest" description="Disordered" evidence="9">
    <location>
        <begin position="1"/>
        <end position="36"/>
    </location>
</feature>
<dbReference type="GO" id="GO:0032264">
    <property type="term" value="P:IMP salvage"/>
    <property type="evidence" value="ECO:0007669"/>
    <property type="project" value="InterPro"/>
</dbReference>
<evidence type="ECO:0000256" key="6">
    <source>
        <dbReference type="ARBA" id="ARBA00022801"/>
    </source>
</evidence>
<sequence length="817" mass="94076">MPTDTKPVSFFNPSDDQSEERREQGGSPASPLMTPNDVDVAARQLEGCTLKSVDSEMFDVAAHDFQGTSKDGPHNVSSPFELSHYPIEVQESRKLQTKQLNDRVKLESVCEPALGSSPVDHEPRCLSPQVVEMHTFRDAIDVNYQRMAITGEELSGVPLEDLHMAATHLAEALRLRKEYMDRIGNQFPSTTRNFIDGSYPENLPRMRRKNTESTEQTPFDPPKAAADHWGLKNPLPVPEKIYKMWRKDGVVCVGEKEGEVLPAVGASLVSKEEFLRDTEKLTQMIVDGPLKSFCFRRLAYLQNKFQLHVLLNEIRELHEQKAVSHRDFYNIRKVDTHIHAASSMNQKHLLRFIKKKMKTEESTVVLEKMPSFLTDELISSSKSHLSRSQSQHEGEDPTNGKPVTMKEVFERMGISAYDLSVDMLDVHADRNTFHRFDKFNTKYNPVGESTLREIFIKTDNYIGGKYFAEVIKEVLNDLEESKYQQAEPRLSIYGRSKDEWDKLAHWAIHHDVWSPNVRWLIQIPRLYDVYKAKDMIPNFDQFLDNLFTPLFEVTNDPSSHPDLHRFLEQVSGIDSVDDESKHEFVHFDRSTPPPVDYKLEDNPPYNYYLFYMYANLCALNAFRRERGLHSLALRPHCGEAGHVNHLLTGFLTSESIAHGLMLRKVPVLQYLFYLTQTGIAMSPLSNNSLFISYQRNPLFEYLQKGLNVSLSTDDPLQFHYTKEALMEEFSIAAQVWKLSSCDMCELARNSVMQSGFEDKVKLHWLGPRYKDEGVRGNDIQRTNVPDIRVSFRHEALVDELCQLFKAFRETQRANMKK</sequence>
<comment type="catalytic activity">
    <reaction evidence="8">
        <text>AMP + H2O + H(+) = IMP + NH4(+)</text>
        <dbReference type="Rhea" id="RHEA:14777"/>
        <dbReference type="ChEBI" id="CHEBI:15377"/>
        <dbReference type="ChEBI" id="CHEBI:15378"/>
        <dbReference type="ChEBI" id="CHEBI:28938"/>
        <dbReference type="ChEBI" id="CHEBI:58053"/>
        <dbReference type="ChEBI" id="CHEBI:456215"/>
        <dbReference type="EC" id="3.5.4.6"/>
    </reaction>
</comment>
<evidence type="ECO:0000256" key="8">
    <source>
        <dbReference type="PIRNR" id="PIRNR001251"/>
    </source>
</evidence>
<keyword evidence="7" id="KW-0862">Zinc</keyword>
<proteinExistence type="inferred from homology"/>
<evidence type="ECO:0000256" key="5">
    <source>
        <dbReference type="ARBA" id="ARBA00022723"/>
    </source>
</evidence>
<dbReference type="EC" id="3.5.4.6" evidence="4 8"/>
<evidence type="ECO:0000313" key="10">
    <source>
        <dbReference type="EMBL" id="GMT04092.1"/>
    </source>
</evidence>
<comment type="similarity">
    <text evidence="3 8">Belongs to the metallo-dependent hydrolases superfamily. Adenosine and AMP deaminases family.</text>
</comment>